<dbReference type="InterPro" id="IPR050378">
    <property type="entry name" value="Metallo-dep_Hydrolases_sf"/>
</dbReference>
<evidence type="ECO:0000313" key="8">
    <source>
        <dbReference type="Proteomes" id="UP000095546"/>
    </source>
</evidence>
<dbReference type="GO" id="GO:0005737">
    <property type="term" value="C:cytoplasm"/>
    <property type="evidence" value="ECO:0007669"/>
    <property type="project" value="UniProtKB-SubCell"/>
</dbReference>
<feature type="binding site" evidence="3">
    <location>
        <position position="232"/>
    </location>
    <ligand>
        <name>substrate</name>
    </ligand>
</feature>
<keyword evidence="1" id="KW-0645">Protease</keyword>
<dbReference type="InterPro" id="IPR010229">
    <property type="entry name" value="Pept_M38_dipep"/>
</dbReference>
<dbReference type="NCBIfam" id="TIGR01975">
    <property type="entry name" value="isoAsp_dipep"/>
    <property type="match status" value="1"/>
</dbReference>
<dbReference type="AlphaFoldDB" id="A0A174ALG6"/>
<dbReference type="SUPFAM" id="SSF51338">
    <property type="entry name" value="Composite domain of metallo-dependent hydrolases"/>
    <property type="match status" value="1"/>
</dbReference>
<feature type="binding site" evidence="3">
    <location>
        <position position="295"/>
    </location>
    <ligand>
        <name>substrate</name>
    </ligand>
</feature>
<dbReference type="Proteomes" id="UP000095546">
    <property type="component" value="Unassembled WGS sequence"/>
</dbReference>
<feature type="binding site" evidence="3">
    <location>
        <position position="104"/>
    </location>
    <ligand>
        <name>substrate</name>
    </ligand>
</feature>
<proteinExistence type="inferred from homology"/>
<feature type="binding site" evidence="3">
    <location>
        <begin position="73"/>
        <end position="75"/>
    </location>
    <ligand>
        <name>substrate</name>
    </ligand>
</feature>
<reference evidence="7 8" key="1">
    <citation type="submission" date="2015-09" db="EMBL/GenBank/DDBJ databases">
        <authorList>
            <consortium name="Pathogen Informatics"/>
        </authorList>
    </citation>
    <scope>NUCLEOTIDE SEQUENCE [LARGE SCALE GENOMIC DNA]</scope>
    <source>
        <strain evidence="7 8">2789STDY5608828</strain>
    </source>
</reference>
<dbReference type="Pfam" id="PF07969">
    <property type="entry name" value="Amidohydro_3"/>
    <property type="match status" value="1"/>
</dbReference>
<dbReference type="Gene3D" id="3.20.20.140">
    <property type="entry name" value="Metal-dependent hydrolases"/>
    <property type="match status" value="1"/>
</dbReference>
<accession>A0A174ALG6</accession>
<dbReference type="EMBL" id="CYYU01000011">
    <property type="protein sequence ID" value="CUN89382.1"/>
    <property type="molecule type" value="Genomic_DNA"/>
</dbReference>
<dbReference type="GO" id="GO:0006508">
    <property type="term" value="P:proteolysis"/>
    <property type="evidence" value="ECO:0007669"/>
    <property type="project" value="UniProtKB-KW"/>
</dbReference>
<keyword evidence="8" id="KW-1185">Reference proteome</keyword>
<dbReference type="GO" id="GO:0016810">
    <property type="term" value="F:hydrolase activity, acting on carbon-nitrogen (but not peptide) bonds"/>
    <property type="evidence" value="ECO:0007669"/>
    <property type="project" value="InterPro"/>
</dbReference>
<dbReference type="OrthoDB" id="9775607at2"/>
<dbReference type="GO" id="GO:0008237">
    <property type="term" value="F:metallopeptidase activity"/>
    <property type="evidence" value="ECO:0007669"/>
    <property type="project" value="UniProtKB-KW"/>
</dbReference>
<evidence type="ECO:0000259" key="6">
    <source>
        <dbReference type="Pfam" id="PF07969"/>
    </source>
</evidence>
<feature type="binding site" evidence="4">
    <location>
        <position position="291"/>
    </location>
    <ligand>
        <name>Zn(2+)</name>
        <dbReference type="ChEBI" id="CHEBI:29105"/>
        <label>1</label>
        <note>catalytic</note>
    </ligand>
</feature>
<keyword evidence="1" id="KW-0482">Metalloprotease</keyword>
<dbReference type="GO" id="GO:0008798">
    <property type="term" value="F:beta-aspartyl-peptidase activity"/>
    <property type="evidence" value="ECO:0007669"/>
    <property type="project" value="InterPro"/>
</dbReference>
<sequence>MSNQPFFTILRNAHLYAPEDQGIQDLLIAGEKIAGIGKGIEPPKGIECREIDLKGARVLPGFIDGHVHMIGGGGEGGYHTRTPELLLSKVTTSGVTTVCGLLGTDGTTRHVESLLAKARGLEYEGLSTYIYTGAYELPTPTITGSVRKDIVMIDKIIGAGEIAMSDHRSGQPTAQDYRRLAAETRVGGMISGKAGIINMHMGDGRNGLKYLFEITEDGEIPKTQFLPTHVNRNKRLFAESIEWAKQGGYMDITSGIDPSHPGSENAVKPSKAAKAALDAGVPLSHITMSSDGNGSMPVFDDAGNPIGVGVGDQHSMFTEFRDMVEEEGIAIDQAIQILSTNVAKALHIHPKKGILAPQSDADFIVITDNFELQHVWARGQHMVEDGQAIVKGTFEA</sequence>
<comment type="similarity">
    <text evidence="1">Belongs to the peptidase M38 family.</text>
</comment>
<feature type="binding site" evidence="4">
    <location>
        <position position="200"/>
    </location>
    <ligand>
        <name>Zn(2+)</name>
        <dbReference type="ChEBI" id="CHEBI:29105"/>
        <label>2</label>
        <note>catalytic</note>
    </ligand>
</feature>
<comment type="cofactor">
    <cofactor evidence="1 4">
        <name>Zn(2+)</name>
        <dbReference type="ChEBI" id="CHEBI:29105"/>
    </cofactor>
    <text evidence="1 4">Binds 2 Zn(2+) ions per subunit.</text>
</comment>
<dbReference type="InterPro" id="IPR011059">
    <property type="entry name" value="Metal-dep_hydrolase_composite"/>
</dbReference>
<dbReference type="SUPFAM" id="SSF51556">
    <property type="entry name" value="Metallo-dependent hydrolases"/>
    <property type="match status" value="1"/>
</dbReference>
<evidence type="ECO:0000256" key="2">
    <source>
        <dbReference type="PIRSR" id="PIRSR001238-1"/>
    </source>
</evidence>
<dbReference type="PANTHER" id="PTHR11647:SF1">
    <property type="entry name" value="COLLAPSIN RESPONSE MEDIATOR PROTEIN"/>
    <property type="match status" value="1"/>
</dbReference>
<name>A0A174ALG6_9FIRM</name>
<dbReference type="InterPro" id="IPR013108">
    <property type="entry name" value="Amidohydro_3"/>
</dbReference>
<dbReference type="InterPro" id="IPR006680">
    <property type="entry name" value="Amidohydro-rel"/>
</dbReference>
<keyword evidence="1 4" id="KW-0862">Zinc</keyword>
<keyword evidence="1 7" id="KW-0378">Hydrolase</keyword>
<feature type="domain" description="Amidohydrolase 3" evidence="6">
    <location>
        <begin position="49"/>
        <end position="84"/>
    </location>
</feature>
<gene>
    <name evidence="7" type="primary">iadA</name>
    <name evidence="7" type="ORF">ERS852385_01628</name>
</gene>
<dbReference type="EC" id="3.4.19.-" evidence="1"/>
<evidence type="ECO:0000256" key="3">
    <source>
        <dbReference type="PIRSR" id="PIRSR001238-2"/>
    </source>
</evidence>
<comment type="PTM">
    <text evidence="1">Carboxylation allows a single lysine to coordinate two zinc ions.</text>
</comment>
<dbReference type="eggNOG" id="COG1228">
    <property type="taxonomic scope" value="Bacteria"/>
</dbReference>
<evidence type="ECO:0000259" key="5">
    <source>
        <dbReference type="Pfam" id="PF01979"/>
    </source>
</evidence>
<evidence type="ECO:0000256" key="1">
    <source>
        <dbReference type="PIRNR" id="PIRNR001238"/>
    </source>
</evidence>
<protein>
    <recommendedName>
        <fullName evidence="1">Isoaspartyl dipeptidase</fullName>
        <ecNumber evidence="1">3.4.19.-</ecNumber>
    </recommendedName>
</protein>
<feature type="binding site" evidence="3">
    <location>
        <position position="168"/>
    </location>
    <ligand>
        <name>substrate</name>
    </ligand>
</feature>
<organism evidence="7 8">
    <name type="scientific">Mitsuokella jalaludinii</name>
    <dbReference type="NCBI Taxonomy" id="187979"/>
    <lineage>
        <taxon>Bacteria</taxon>
        <taxon>Bacillati</taxon>
        <taxon>Bacillota</taxon>
        <taxon>Negativicutes</taxon>
        <taxon>Selenomonadales</taxon>
        <taxon>Selenomonadaceae</taxon>
        <taxon>Mitsuokella</taxon>
    </lineage>
</organism>
<feature type="binding site" evidence="4">
    <location>
        <position position="66"/>
    </location>
    <ligand>
        <name>Zn(2+)</name>
        <dbReference type="ChEBI" id="CHEBI:29105"/>
        <label>1</label>
        <note>catalytic</note>
    </ligand>
</feature>
<dbReference type="GO" id="GO:0046872">
    <property type="term" value="F:metal ion binding"/>
    <property type="evidence" value="ECO:0007669"/>
    <property type="project" value="UniProtKB-KW"/>
</dbReference>
<dbReference type="PIRSF" id="PIRSF001238">
    <property type="entry name" value="IadA"/>
    <property type="match status" value="1"/>
</dbReference>
<evidence type="ECO:0000256" key="4">
    <source>
        <dbReference type="PIRSR" id="PIRSR001238-3"/>
    </source>
</evidence>
<dbReference type="Pfam" id="PF01979">
    <property type="entry name" value="Amidohydro_1"/>
    <property type="match status" value="1"/>
</dbReference>
<keyword evidence="1 4" id="KW-0479">Metal-binding</keyword>
<dbReference type="PANTHER" id="PTHR11647">
    <property type="entry name" value="HYDRANTOINASE/DIHYDROPYRIMIDINASE FAMILY MEMBER"/>
    <property type="match status" value="1"/>
</dbReference>
<feature type="binding site" evidence="3">
    <location>
        <position position="135"/>
    </location>
    <ligand>
        <name>substrate</name>
    </ligand>
</feature>
<dbReference type="RefSeq" id="WP_055162115.1">
    <property type="nucleotide sequence ID" value="NZ_CABIWZ010000011.1"/>
</dbReference>
<comment type="subcellular location">
    <subcellularLocation>
        <location evidence="1">Cytoplasm</location>
    </subcellularLocation>
</comment>
<feature type="binding site" evidence="4">
    <location>
        <position position="229"/>
    </location>
    <ligand>
        <name>Zn(2+)</name>
        <dbReference type="ChEBI" id="CHEBI:29105"/>
        <label>2</label>
        <note>catalytic</note>
    </ligand>
</feature>
<feature type="domain" description="Amidohydrolase-related" evidence="5">
    <location>
        <begin position="268"/>
        <end position="380"/>
    </location>
</feature>
<dbReference type="STRING" id="187979.ERS852385_01628"/>
<comment type="function">
    <text evidence="1">Catalyzes the hydrolytic cleavage of a subset of L-isoaspartyl (L-beta-aspartyl) dipeptides. Used to degrade proteins damaged by L-isoaspartyl residues formation.</text>
</comment>
<feature type="active site" description="Proton acceptor" evidence="2">
    <location>
        <position position="291"/>
    </location>
</feature>
<dbReference type="Gene3D" id="2.30.40.10">
    <property type="entry name" value="Urease, subunit C, domain 1"/>
    <property type="match status" value="1"/>
</dbReference>
<dbReference type="InterPro" id="IPR032466">
    <property type="entry name" value="Metal_Hydrolase"/>
</dbReference>
<evidence type="ECO:0000313" key="7">
    <source>
        <dbReference type="EMBL" id="CUN89382.1"/>
    </source>
</evidence>
<feature type="binding site" evidence="4">
    <location>
        <position position="68"/>
    </location>
    <ligand>
        <name>Zn(2+)</name>
        <dbReference type="ChEBI" id="CHEBI:29105"/>
        <label>1</label>
        <note>catalytic</note>
    </ligand>
</feature>